<dbReference type="SUPFAM" id="SSF51161">
    <property type="entry name" value="Trimeric LpxA-like enzymes"/>
    <property type="match status" value="1"/>
</dbReference>
<dbReference type="SUPFAM" id="SSF56801">
    <property type="entry name" value="Acetyl-CoA synthetase-like"/>
    <property type="match status" value="1"/>
</dbReference>
<evidence type="ECO:0000256" key="1">
    <source>
        <dbReference type="SAM" id="MobiDB-lite"/>
    </source>
</evidence>
<keyword evidence="2" id="KW-0472">Membrane</keyword>
<dbReference type="Pfam" id="PF23024">
    <property type="entry name" value="AMP-dom_DIP2-like"/>
    <property type="match status" value="1"/>
</dbReference>
<feature type="region of interest" description="Disordered" evidence="1">
    <location>
        <begin position="1028"/>
        <end position="1052"/>
    </location>
</feature>
<feature type="domain" description="AMP-binding enzyme C-terminal" evidence="3">
    <location>
        <begin position="114"/>
        <end position="227"/>
    </location>
</feature>
<gene>
    <name evidence="4" type="ORF">DBRI1063_LOCUS4254</name>
</gene>
<dbReference type="InterPro" id="IPR011004">
    <property type="entry name" value="Trimer_LpxA-like_sf"/>
</dbReference>
<keyword evidence="2" id="KW-0812">Transmembrane</keyword>
<feature type="transmembrane region" description="Helical" evidence="2">
    <location>
        <begin position="344"/>
        <end position="372"/>
    </location>
</feature>
<feature type="transmembrane region" description="Helical" evidence="2">
    <location>
        <begin position="396"/>
        <end position="417"/>
    </location>
</feature>
<feature type="transmembrane region" description="Helical" evidence="2">
    <location>
        <begin position="817"/>
        <end position="839"/>
    </location>
</feature>
<evidence type="ECO:0000256" key="2">
    <source>
        <dbReference type="SAM" id="Phobius"/>
    </source>
</evidence>
<dbReference type="InterPro" id="IPR045851">
    <property type="entry name" value="AMP-bd_C_sf"/>
</dbReference>
<dbReference type="InterPro" id="IPR036736">
    <property type="entry name" value="ACP-like_sf"/>
</dbReference>
<name>A0A7S1YRY4_9STRA</name>
<dbReference type="SUPFAM" id="SSF47336">
    <property type="entry name" value="ACP-like"/>
    <property type="match status" value="1"/>
</dbReference>
<dbReference type="PANTHER" id="PTHR22754:SF32">
    <property type="entry name" value="DISCO-INTERACTING PROTEIN 2"/>
    <property type="match status" value="1"/>
</dbReference>
<dbReference type="Gene3D" id="3.30.300.30">
    <property type="match status" value="1"/>
</dbReference>
<reference evidence="4" key="1">
    <citation type="submission" date="2021-01" db="EMBL/GenBank/DDBJ databases">
        <authorList>
            <person name="Corre E."/>
            <person name="Pelletier E."/>
            <person name="Niang G."/>
            <person name="Scheremetjew M."/>
            <person name="Finn R."/>
            <person name="Kale V."/>
            <person name="Holt S."/>
            <person name="Cochrane G."/>
            <person name="Meng A."/>
            <person name="Brown T."/>
            <person name="Cohen L."/>
        </authorList>
    </citation>
    <scope>NUCLEOTIDE SEQUENCE</scope>
    <source>
        <strain evidence="4">Pop2</strain>
    </source>
</reference>
<keyword evidence="2" id="KW-1133">Transmembrane helix</keyword>
<dbReference type="EMBL" id="HBGN01006634">
    <property type="protein sequence ID" value="CAD9317846.1"/>
    <property type="molecule type" value="Transcribed_RNA"/>
</dbReference>
<proteinExistence type="predicted"/>
<dbReference type="InterPro" id="IPR025110">
    <property type="entry name" value="AMP-bd_C"/>
</dbReference>
<evidence type="ECO:0000259" key="3">
    <source>
        <dbReference type="Pfam" id="PF23024"/>
    </source>
</evidence>
<evidence type="ECO:0000313" key="4">
    <source>
        <dbReference type="EMBL" id="CAD9317846.1"/>
    </source>
</evidence>
<feature type="transmembrane region" description="Helical" evidence="2">
    <location>
        <begin position="597"/>
        <end position="619"/>
    </location>
</feature>
<dbReference type="AlphaFoldDB" id="A0A7S1YRY4"/>
<accession>A0A7S1YRY4</accession>
<dbReference type="InterPro" id="IPR042099">
    <property type="entry name" value="ANL_N_sf"/>
</dbReference>
<feature type="transmembrane region" description="Helical" evidence="2">
    <location>
        <begin position="845"/>
        <end position="869"/>
    </location>
</feature>
<dbReference type="PANTHER" id="PTHR22754">
    <property type="entry name" value="DISCO-INTERACTING PROTEIN 2 DIP2 -RELATED"/>
    <property type="match status" value="1"/>
</dbReference>
<dbReference type="Gene3D" id="3.40.50.12780">
    <property type="entry name" value="N-terminal domain of ligase-like"/>
    <property type="match status" value="1"/>
</dbReference>
<organism evidence="4">
    <name type="scientific">Ditylum brightwellii</name>
    <dbReference type="NCBI Taxonomy" id="49249"/>
    <lineage>
        <taxon>Eukaryota</taxon>
        <taxon>Sar</taxon>
        <taxon>Stramenopiles</taxon>
        <taxon>Ochrophyta</taxon>
        <taxon>Bacillariophyta</taxon>
        <taxon>Mediophyceae</taxon>
        <taxon>Lithodesmiophycidae</taxon>
        <taxon>Lithodesmiales</taxon>
        <taxon>Lithodesmiaceae</taxon>
        <taxon>Ditylum</taxon>
    </lineage>
</organism>
<protein>
    <recommendedName>
        <fullName evidence="3">AMP-binding enzyme C-terminal domain-containing protein</fullName>
    </recommendedName>
</protein>
<feature type="transmembrane region" description="Helical" evidence="2">
    <location>
        <begin position="631"/>
        <end position="656"/>
    </location>
</feature>
<sequence length="1062" mass="120095">MVVFTSNLHETKISSYISSAGTSFVAVAHRSSLPDGQIIKIVSPETNEELKDGDIGEIWVSGPSVTRGYYRKAALTKEVFNAKIIDSTTRTFLRTGDLGFFEDDYLYICGRHKDLIIINGENFYPQDIESTAQNASEGVRPGCVAAFSRHDHGDDGNVELVFEVRKSHYENADETIDQIRKKVIDNNGIALSRIVAIKERTILKTTSGKIQRRANRDALHTNQLKIVQDSKAQHITTNKCRIIDADKVNCHNNDDAFDKIMYSFFGKTFDSDLNWDELGMVSMMSIEVRDAINDRFHIVLDPNCFDTYPTPIMLKNFVLGNEGVPLQTHLPALKMIGSGTTLPWWLFGCIQGLCSILLILVFSFSIVPAYFIGKRMMDSNTYSTTPVLGGAVNLTWVWFPAIIPTWMMSLSASVLVLKWTIIGKYKANEVSVLSLPYLQWWFVDRCVEVWEFWVGRYILNTPLINLFYFLMGAKIDWTTSVDSFIREFDLVKVHENSSIEHSINCRMFGEWNETAHPTLRFRPIVIGCKCTVKGMVSLGAAVEDGSTISKLSAVPEGAIVPELSEISGSPGFVTAKLKLNGVKRNSVSQIMEGGLKLLWLVFELYLFFGAVFLGQYLWVSRLPQSWRYAPVLQWYLLILWFNFISIFTSIIIKWILIGKRRPGPVKETVYRKVADWAADWHYQKSLGLLVDLTRHIRLWNIVLMMHGMDIDFQSTINPYIWLPSKVDLVKQRKSFMNVASFDTKKGNKYHLLHIEESSIGACVHLEPTVSPLCISRTVVPPYAYVKTSIEKETKDPRTPKTSFACLIWQEVIMSLRYTIYLVLIFGTLLPSYELWMYGFGKPSSIWAAVPALASSLILHTFVFMILLAVSERLMLPNSSELSKHPANAYALYNNMAWNFQAYSLQRFVSGSPLCNLIVMVLGGQLESHTILFGRIYEFSKFSAAARTIADSCHTTSHYVVFNEVTIGHCRVSGVLHNFTYVSNATLTSTMSGPMRAYIGDTKYQDSTDEGQSLELDYDINLNMGIDQREPQDLNDIENGCTDDNKDGDDDFEDDVMISTNLA</sequence>